<sequence>MRNGPLWRSCR</sequence>
<dbReference type="EMBL" id="GGEC01006210">
    <property type="protein sequence ID" value="MBW86693.1"/>
    <property type="molecule type" value="Transcribed_RNA"/>
</dbReference>
<proteinExistence type="predicted"/>
<name>A0A2P2IZP1_RHIMU</name>
<organism evidence="1">
    <name type="scientific">Rhizophora mucronata</name>
    <name type="common">Asiatic mangrove</name>
    <dbReference type="NCBI Taxonomy" id="61149"/>
    <lineage>
        <taxon>Eukaryota</taxon>
        <taxon>Viridiplantae</taxon>
        <taxon>Streptophyta</taxon>
        <taxon>Embryophyta</taxon>
        <taxon>Tracheophyta</taxon>
        <taxon>Spermatophyta</taxon>
        <taxon>Magnoliopsida</taxon>
        <taxon>eudicotyledons</taxon>
        <taxon>Gunneridae</taxon>
        <taxon>Pentapetalae</taxon>
        <taxon>rosids</taxon>
        <taxon>fabids</taxon>
        <taxon>Malpighiales</taxon>
        <taxon>Rhizophoraceae</taxon>
        <taxon>Rhizophora</taxon>
    </lineage>
</organism>
<evidence type="ECO:0000313" key="1">
    <source>
        <dbReference type="EMBL" id="MBW86693.1"/>
    </source>
</evidence>
<protein>
    <submittedName>
        <fullName evidence="1">Cyclin-D1-1</fullName>
    </submittedName>
</protein>
<reference evidence="1" key="1">
    <citation type="submission" date="2018-02" db="EMBL/GenBank/DDBJ databases">
        <title>Rhizophora mucronata_Transcriptome.</title>
        <authorList>
            <person name="Meera S.P."/>
            <person name="Sreeshan A."/>
            <person name="Augustine A."/>
        </authorList>
    </citation>
    <scope>NUCLEOTIDE SEQUENCE</scope>
    <source>
        <tissue evidence="1">Leaf</tissue>
    </source>
</reference>
<accession>A0A2P2IZP1</accession>